<feature type="transmembrane region" description="Helical" evidence="1">
    <location>
        <begin position="24"/>
        <end position="47"/>
    </location>
</feature>
<feature type="non-terminal residue" evidence="2">
    <location>
        <position position="1"/>
    </location>
</feature>
<sequence length="156" mass="18390">AFVSAVLCFLNVMFSPTQDDGKDFTMAIIVNLVIWIVFTRHAFYLSYDYTFVSGELRICKVIHNRKRKLQYRLSGDRIIKIGRVGSESYKKLKFTPDIKEVILTPNNVAEEDKEFFYFQTQTDAGKRLLILECRIQLITQIVRYMRKNILETEFNK</sequence>
<keyword evidence="1" id="KW-0472">Membrane</keyword>
<reference evidence="2 3" key="1">
    <citation type="submission" date="2016-05" db="EMBL/GenBank/DDBJ databases">
        <title>Nuclear genome of Blastocystis sp. subtype 1 NandII.</title>
        <authorList>
            <person name="Gentekaki E."/>
            <person name="Curtis B."/>
            <person name="Stairs C."/>
            <person name="Eme L."/>
            <person name="Herman E."/>
            <person name="Klimes V."/>
            <person name="Arias M.C."/>
            <person name="Elias M."/>
            <person name="Hilliou F."/>
            <person name="Klute M."/>
            <person name="Malik S.-B."/>
            <person name="Pightling A."/>
            <person name="Rachubinski R."/>
            <person name="Salas D."/>
            <person name="Schlacht A."/>
            <person name="Suga H."/>
            <person name="Archibald J."/>
            <person name="Ball S.G."/>
            <person name="Clark G."/>
            <person name="Dacks J."/>
            <person name="Van Der Giezen M."/>
            <person name="Tsaousis A."/>
            <person name="Roger A."/>
        </authorList>
    </citation>
    <scope>NUCLEOTIDE SEQUENCE [LARGE SCALE GENOMIC DNA]</scope>
    <source>
        <strain evidence="3">ATCC 50177 / NandII</strain>
    </source>
</reference>
<protein>
    <submittedName>
        <fullName evidence="2">Uncharacterized protein</fullName>
    </submittedName>
</protein>
<dbReference type="EMBL" id="LXWW01000572">
    <property type="protein sequence ID" value="OAO11949.1"/>
    <property type="molecule type" value="Genomic_DNA"/>
</dbReference>
<organism evidence="2 3">
    <name type="scientific">Blastocystis sp. subtype 1 (strain ATCC 50177 / NandII)</name>
    <dbReference type="NCBI Taxonomy" id="478820"/>
    <lineage>
        <taxon>Eukaryota</taxon>
        <taxon>Sar</taxon>
        <taxon>Stramenopiles</taxon>
        <taxon>Bigyra</taxon>
        <taxon>Opalozoa</taxon>
        <taxon>Opalinata</taxon>
        <taxon>Blastocystidae</taxon>
        <taxon>Blastocystis</taxon>
    </lineage>
</organism>
<keyword evidence="1" id="KW-1133">Transmembrane helix</keyword>
<evidence type="ECO:0000256" key="1">
    <source>
        <dbReference type="SAM" id="Phobius"/>
    </source>
</evidence>
<name>A0A196S7I7_BLAHN</name>
<dbReference type="AlphaFoldDB" id="A0A196S7I7"/>
<keyword evidence="1" id="KW-0812">Transmembrane</keyword>
<proteinExistence type="predicted"/>
<evidence type="ECO:0000313" key="3">
    <source>
        <dbReference type="Proteomes" id="UP000078348"/>
    </source>
</evidence>
<gene>
    <name evidence="2" type="ORF">AV274_6380</name>
</gene>
<comment type="caution">
    <text evidence="2">The sequence shown here is derived from an EMBL/GenBank/DDBJ whole genome shotgun (WGS) entry which is preliminary data.</text>
</comment>
<dbReference type="Proteomes" id="UP000078348">
    <property type="component" value="Unassembled WGS sequence"/>
</dbReference>
<accession>A0A196S7I7</accession>
<evidence type="ECO:0000313" key="2">
    <source>
        <dbReference type="EMBL" id="OAO11949.1"/>
    </source>
</evidence>
<keyword evidence="3" id="KW-1185">Reference proteome</keyword>